<gene>
    <name evidence="2" type="ORF">GUJ93_ZPchr0008g12530</name>
</gene>
<dbReference type="EMBL" id="JAAALK010000290">
    <property type="protein sequence ID" value="KAG8046616.1"/>
    <property type="molecule type" value="Genomic_DNA"/>
</dbReference>
<keyword evidence="3" id="KW-1185">Reference proteome</keyword>
<feature type="region of interest" description="Disordered" evidence="1">
    <location>
        <begin position="60"/>
        <end position="140"/>
    </location>
</feature>
<evidence type="ECO:0000313" key="3">
    <source>
        <dbReference type="Proteomes" id="UP000729402"/>
    </source>
</evidence>
<organism evidence="2 3">
    <name type="scientific">Zizania palustris</name>
    <name type="common">Northern wild rice</name>
    <dbReference type="NCBI Taxonomy" id="103762"/>
    <lineage>
        <taxon>Eukaryota</taxon>
        <taxon>Viridiplantae</taxon>
        <taxon>Streptophyta</taxon>
        <taxon>Embryophyta</taxon>
        <taxon>Tracheophyta</taxon>
        <taxon>Spermatophyta</taxon>
        <taxon>Magnoliopsida</taxon>
        <taxon>Liliopsida</taxon>
        <taxon>Poales</taxon>
        <taxon>Poaceae</taxon>
        <taxon>BOP clade</taxon>
        <taxon>Oryzoideae</taxon>
        <taxon>Oryzeae</taxon>
        <taxon>Zizaniinae</taxon>
        <taxon>Zizania</taxon>
    </lineage>
</organism>
<evidence type="ECO:0000313" key="2">
    <source>
        <dbReference type="EMBL" id="KAG8046616.1"/>
    </source>
</evidence>
<sequence>MAAMASPTSPSSPFLPAHLLLHRSPSADTMQLAVAAAGAEEEAAGVVHGEFVVAAANALRRGPPRKGKGGQQTNAVLQVKPRGGAPRRPAPPGGAGPREGRGGRGGAVHAVTVAVSGPKRPSSPAEGTGGSGGVVNAASS</sequence>
<dbReference type="Proteomes" id="UP000729402">
    <property type="component" value="Unassembled WGS sequence"/>
</dbReference>
<protein>
    <submittedName>
        <fullName evidence="2">Uncharacterized protein</fullName>
    </submittedName>
</protein>
<name>A0A8J5R5H5_ZIZPA</name>
<dbReference type="AlphaFoldDB" id="A0A8J5R5H5"/>
<accession>A0A8J5R5H5</accession>
<proteinExistence type="predicted"/>
<reference evidence="2" key="2">
    <citation type="submission" date="2021-02" db="EMBL/GenBank/DDBJ databases">
        <authorList>
            <person name="Kimball J.A."/>
            <person name="Haas M.W."/>
            <person name="Macchietto M."/>
            <person name="Kono T."/>
            <person name="Duquette J."/>
            <person name="Shao M."/>
        </authorList>
    </citation>
    <scope>NUCLEOTIDE SEQUENCE</scope>
    <source>
        <tissue evidence="2">Fresh leaf tissue</tissue>
    </source>
</reference>
<evidence type="ECO:0000256" key="1">
    <source>
        <dbReference type="SAM" id="MobiDB-lite"/>
    </source>
</evidence>
<comment type="caution">
    <text evidence="2">The sequence shown here is derived from an EMBL/GenBank/DDBJ whole genome shotgun (WGS) entry which is preliminary data.</text>
</comment>
<reference evidence="2" key="1">
    <citation type="journal article" date="2021" name="bioRxiv">
        <title>Whole Genome Assembly and Annotation of Northern Wild Rice, Zizania palustris L., Supports a Whole Genome Duplication in the Zizania Genus.</title>
        <authorList>
            <person name="Haas M."/>
            <person name="Kono T."/>
            <person name="Macchietto M."/>
            <person name="Millas R."/>
            <person name="McGilp L."/>
            <person name="Shao M."/>
            <person name="Duquette J."/>
            <person name="Hirsch C.N."/>
            <person name="Kimball J."/>
        </authorList>
    </citation>
    <scope>NUCLEOTIDE SEQUENCE</scope>
    <source>
        <tissue evidence="2">Fresh leaf tissue</tissue>
    </source>
</reference>